<protein>
    <submittedName>
        <fullName evidence="2">Bacteriophage protein</fullName>
    </submittedName>
</protein>
<comment type="caution">
    <text evidence="2">The sequence shown here is derived from an EMBL/GenBank/DDBJ whole genome shotgun (WGS) entry which is preliminary data.</text>
</comment>
<keyword evidence="3" id="KW-1185">Reference proteome</keyword>
<organism evidence="2 3">
    <name type="scientific">Komagataeibacter diospyri</name>
    <dbReference type="NCBI Taxonomy" id="1932662"/>
    <lineage>
        <taxon>Bacteria</taxon>
        <taxon>Pseudomonadati</taxon>
        <taxon>Pseudomonadota</taxon>
        <taxon>Alphaproteobacteria</taxon>
        <taxon>Acetobacterales</taxon>
        <taxon>Acetobacteraceae</taxon>
        <taxon>Komagataeibacter</taxon>
    </lineage>
</organism>
<dbReference type="EMBL" id="BDLU01000032">
    <property type="protein sequence ID" value="GCE83080.1"/>
    <property type="molecule type" value="Genomic_DNA"/>
</dbReference>
<dbReference type="Proteomes" id="UP000315095">
    <property type="component" value="Unassembled WGS sequence"/>
</dbReference>
<dbReference type="AlphaFoldDB" id="A0A4P5NN59"/>
<evidence type="ECO:0000313" key="2">
    <source>
        <dbReference type="EMBL" id="GCE83080.1"/>
    </source>
</evidence>
<proteinExistence type="predicted"/>
<feature type="region of interest" description="Disordered" evidence="1">
    <location>
        <begin position="1"/>
        <end position="29"/>
    </location>
</feature>
<accession>A0A4P5NN59</accession>
<name>A0A4P5NN59_9PROT</name>
<reference evidence="3" key="1">
    <citation type="submission" date="2017-01" db="EMBL/GenBank/DDBJ databases">
        <title>Komagataeibacter sp. MSKU9 whole genome sequencing project.</title>
        <authorList>
            <person name="Matsutani M."/>
            <person name="Naloka K."/>
            <person name="Theeragool G."/>
            <person name="Yakushi T."/>
            <person name="Matsushita K."/>
        </authorList>
    </citation>
    <scope>NUCLEOTIDE SEQUENCE [LARGE SCALE GENOMIC DNA]</scope>
    <source>
        <strain evidence="3">MSKU9</strain>
    </source>
</reference>
<evidence type="ECO:0000313" key="3">
    <source>
        <dbReference type="Proteomes" id="UP000315095"/>
    </source>
</evidence>
<sequence>MTAGNAPNKEHDDMSERLPRGIRNNNPGNLDYVGQPGAHLETGVPCPRFAAFPTMADGIRALRDQLLRYGERGLTTVRAIISVYAPASENPTGAYVYALCSHMGVQPDTVLDLRDPAIQRSLIAGITTMENGPGHLSPDQIAQALQATPAVPHPVSEA</sequence>
<gene>
    <name evidence="2" type="ORF">MSKU9_1221</name>
</gene>
<feature type="compositionally biased region" description="Basic and acidic residues" evidence="1">
    <location>
        <begin position="8"/>
        <end position="19"/>
    </location>
</feature>
<evidence type="ECO:0000256" key="1">
    <source>
        <dbReference type="SAM" id="MobiDB-lite"/>
    </source>
</evidence>